<accession>A0AAE1LD97</accession>
<dbReference type="PANTHER" id="PTHR19303">
    <property type="entry name" value="TRANSPOSON"/>
    <property type="match status" value="1"/>
</dbReference>
<comment type="subcellular location">
    <subcellularLocation>
        <location evidence="1">Nucleus</location>
    </subcellularLocation>
</comment>
<gene>
    <name evidence="3" type="ORF">KUF71_023880</name>
</gene>
<dbReference type="Gene3D" id="1.10.10.60">
    <property type="entry name" value="Homeodomain-like"/>
    <property type="match status" value="1"/>
</dbReference>
<keyword evidence="4" id="KW-1185">Reference proteome</keyword>
<sequence>MPSTSKIEGIDGPGKKRRLSVSVKLDILKIVDGRPNATKKDLATEIGTPVSTLSDIIKNRSKWECAAGHGNLRARKLKVPKYSELEEALVKFIGLAGSMQVKIPINPRVLKVQAKTITLRLGITDFKKRGGDASACQGSRGNTEFSSRSSLWYELKDIYNADEFGLFFNPLPNSSICLEKEDNHGNKQSKARLTDGGSNADGSDKLTPLLIGKSKKTRCFANIRSLPCDYASQETRHSAPGGRRTRDDSDESESNPNSDLEEIGESAECEESSEEEDDVAEDVSMSEDDDDMDEDAAEAEGDTEEGTASCRFAA</sequence>
<reference evidence="3" key="2">
    <citation type="journal article" date="2023" name="BMC Genomics">
        <title>Pest status, molecular evolution, and epigenetic factors derived from the genome assembly of Frankliniella fusca, a thysanopteran phytovirus vector.</title>
        <authorList>
            <person name="Catto M.A."/>
            <person name="Labadie P.E."/>
            <person name="Jacobson A.L."/>
            <person name="Kennedy G.G."/>
            <person name="Srinivasan R."/>
            <person name="Hunt B.G."/>
        </authorList>
    </citation>
    <scope>NUCLEOTIDE SEQUENCE</scope>
    <source>
        <strain evidence="3">PL_HMW_Pooled</strain>
    </source>
</reference>
<evidence type="ECO:0000313" key="4">
    <source>
        <dbReference type="Proteomes" id="UP001219518"/>
    </source>
</evidence>
<dbReference type="PANTHER" id="PTHR19303:SF73">
    <property type="entry name" value="PROTEIN PDC2"/>
    <property type="match status" value="1"/>
</dbReference>
<dbReference type="AlphaFoldDB" id="A0AAE1LD97"/>
<dbReference type="SUPFAM" id="SSF46689">
    <property type="entry name" value="Homeodomain-like"/>
    <property type="match status" value="1"/>
</dbReference>
<dbReference type="Proteomes" id="UP001219518">
    <property type="component" value="Unassembled WGS sequence"/>
</dbReference>
<protein>
    <submittedName>
        <fullName evidence="3">Tigger transposable element-derived protein 4</fullName>
    </submittedName>
</protein>
<name>A0AAE1LD97_9NEOP</name>
<evidence type="ECO:0000313" key="3">
    <source>
        <dbReference type="EMBL" id="KAK3914479.1"/>
    </source>
</evidence>
<feature type="compositionally biased region" description="Acidic residues" evidence="2">
    <location>
        <begin position="248"/>
        <end position="305"/>
    </location>
</feature>
<dbReference type="GO" id="GO:0003677">
    <property type="term" value="F:DNA binding"/>
    <property type="evidence" value="ECO:0007669"/>
    <property type="project" value="TreeGrafter"/>
</dbReference>
<dbReference type="InterPro" id="IPR050863">
    <property type="entry name" value="CenT-Element_Derived"/>
</dbReference>
<dbReference type="EMBL" id="JAHWGI010000382">
    <property type="protein sequence ID" value="KAK3914479.1"/>
    <property type="molecule type" value="Genomic_DNA"/>
</dbReference>
<dbReference type="GO" id="GO:0005634">
    <property type="term" value="C:nucleus"/>
    <property type="evidence" value="ECO:0007669"/>
    <property type="project" value="UniProtKB-SubCell"/>
</dbReference>
<feature type="region of interest" description="Disordered" evidence="2">
    <location>
        <begin position="179"/>
        <end position="207"/>
    </location>
</feature>
<comment type="caution">
    <text evidence="3">The sequence shown here is derived from an EMBL/GenBank/DDBJ whole genome shotgun (WGS) entry which is preliminary data.</text>
</comment>
<dbReference type="InterPro" id="IPR009057">
    <property type="entry name" value="Homeodomain-like_sf"/>
</dbReference>
<evidence type="ECO:0000256" key="2">
    <source>
        <dbReference type="SAM" id="MobiDB-lite"/>
    </source>
</evidence>
<feature type="region of interest" description="Disordered" evidence="2">
    <location>
        <begin position="231"/>
        <end position="314"/>
    </location>
</feature>
<organism evidence="3 4">
    <name type="scientific">Frankliniella fusca</name>
    <dbReference type="NCBI Taxonomy" id="407009"/>
    <lineage>
        <taxon>Eukaryota</taxon>
        <taxon>Metazoa</taxon>
        <taxon>Ecdysozoa</taxon>
        <taxon>Arthropoda</taxon>
        <taxon>Hexapoda</taxon>
        <taxon>Insecta</taxon>
        <taxon>Pterygota</taxon>
        <taxon>Neoptera</taxon>
        <taxon>Paraneoptera</taxon>
        <taxon>Thysanoptera</taxon>
        <taxon>Terebrantia</taxon>
        <taxon>Thripoidea</taxon>
        <taxon>Thripidae</taxon>
        <taxon>Frankliniella</taxon>
    </lineage>
</organism>
<reference evidence="3" key="1">
    <citation type="submission" date="2021-07" db="EMBL/GenBank/DDBJ databases">
        <authorList>
            <person name="Catto M.A."/>
            <person name="Jacobson A."/>
            <person name="Kennedy G."/>
            <person name="Labadie P."/>
            <person name="Hunt B.G."/>
            <person name="Srinivasan R."/>
        </authorList>
    </citation>
    <scope>NUCLEOTIDE SEQUENCE</scope>
    <source>
        <strain evidence="3">PL_HMW_Pooled</strain>
        <tissue evidence="3">Head</tissue>
    </source>
</reference>
<proteinExistence type="predicted"/>
<evidence type="ECO:0000256" key="1">
    <source>
        <dbReference type="ARBA" id="ARBA00004123"/>
    </source>
</evidence>